<protein>
    <recommendedName>
        <fullName evidence="6">HTH lysR-type domain-containing protein</fullName>
    </recommendedName>
</protein>
<dbReference type="SUPFAM" id="SSF46785">
    <property type="entry name" value="Winged helix' DNA-binding domain"/>
    <property type="match status" value="1"/>
</dbReference>
<dbReference type="SUPFAM" id="SSF53850">
    <property type="entry name" value="Periplasmic binding protein-like II"/>
    <property type="match status" value="1"/>
</dbReference>
<comment type="similarity">
    <text evidence="1">Belongs to the LysR transcriptional regulatory family.</text>
</comment>
<evidence type="ECO:0000313" key="7">
    <source>
        <dbReference type="EMBL" id="GGR20199.1"/>
    </source>
</evidence>
<reference evidence="7 8" key="1">
    <citation type="journal article" date="2014" name="Int. J. Syst. Evol. Microbiol.">
        <title>Complete genome sequence of Corynebacterium casei LMG S-19264T (=DSM 44701T), isolated from a smear-ripened cheese.</title>
        <authorList>
            <consortium name="US DOE Joint Genome Institute (JGI-PGF)"/>
            <person name="Walter F."/>
            <person name="Albersmeier A."/>
            <person name="Kalinowski J."/>
            <person name="Ruckert C."/>
        </authorList>
    </citation>
    <scope>NUCLEOTIDE SEQUENCE [LARGE SCALE GENOMIC DNA]</scope>
    <source>
        <strain evidence="7 8">JCM 4205</strain>
    </source>
</reference>
<evidence type="ECO:0000256" key="1">
    <source>
        <dbReference type="ARBA" id="ARBA00009437"/>
    </source>
</evidence>
<dbReference type="Proteomes" id="UP000642014">
    <property type="component" value="Unassembled WGS sequence"/>
</dbReference>
<dbReference type="Pfam" id="PF03466">
    <property type="entry name" value="LysR_substrate"/>
    <property type="match status" value="1"/>
</dbReference>
<evidence type="ECO:0000256" key="5">
    <source>
        <dbReference type="SAM" id="MobiDB-lite"/>
    </source>
</evidence>
<keyword evidence="4" id="KW-0804">Transcription</keyword>
<evidence type="ECO:0000256" key="3">
    <source>
        <dbReference type="ARBA" id="ARBA00023125"/>
    </source>
</evidence>
<dbReference type="GO" id="GO:0003677">
    <property type="term" value="F:DNA binding"/>
    <property type="evidence" value="ECO:0007669"/>
    <property type="project" value="UniProtKB-KW"/>
</dbReference>
<dbReference type="InterPro" id="IPR036388">
    <property type="entry name" value="WH-like_DNA-bd_sf"/>
</dbReference>
<dbReference type="RefSeq" id="WP_372460664.1">
    <property type="nucleotide sequence ID" value="NZ_BMSJ01000003.1"/>
</dbReference>
<dbReference type="GO" id="GO:0003700">
    <property type="term" value="F:DNA-binding transcription factor activity"/>
    <property type="evidence" value="ECO:0007669"/>
    <property type="project" value="InterPro"/>
</dbReference>
<dbReference type="InterPro" id="IPR050950">
    <property type="entry name" value="HTH-type_LysR_regulators"/>
</dbReference>
<dbReference type="EMBL" id="BMSJ01000003">
    <property type="protein sequence ID" value="GGR20199.1"/>
    <property type="molecule type" value="Genomic_DNA"/>
</dbReference>
<feature type="region of interest" description="Disordered" evidence="5">
    <location>
        <begin position="282"/>
        <end position="363"/>
    </location>
</feature>
<keyword evidence="2" id="KW-0805">Transcription regulation</keyword>
<dbReference type="Pfam" id="PF00126">
    <property type="entry name" value="HTH_1"/>
    <property type="match status" value="1"/>
</dbReference>
<dbReference type="GO" id="GO:0005829">
    <property type="term" value="C:cytosol"/>
    <property type="evidence" value="ECO:0007669"/>
    <property type="project" value="TreeGrafter"/>
</dbReference>
<name>A0AAV4KFV1_9ACTN</name>
<gene>
    <name evidence="7" type="ORF">GCM10010497_23020</name>
</gene>
<keyword evidence="3" id="KW-0238">DNA-binding</keyword>
<sequence length="363" mass="39205">MDLLDGRLKFRHLTLLIAVYDHGSVVRAAESLHLTQPAAARTLRELEAIAEFPLFVRVPRGMRPTVYGEALVGHARAVVTEIRRAREHLTGLCRGQDGTVTVGTLLAGANVLLPRAVARLKKERPRLTIVVREGTPDVLHPALLGGELDFTVGRVGPAPAAGDALRQRMLYREPVRLAVRAGHPLLTEGPAGGTVALTDALAHPWILPVEQTALRQELGALSADRGLPLPIDRVECTSVLTMRALLLQTDMVALLPELVLRDDEHLAALPVGLPSVGSTVGVTEAAHRTRPRSPPAPPRRGGGAAPREPRRRRAGVTDPGASDPRPREVRRRRQGAEGEVPVAGGPGRAERVDHCRRHVPHQR</sequence>
<evidence type="ECO:0000259" key="6">
    <source>
        <dbReference type="PROSITE" id="PS50931"/>
    </source>
</evidence>
<accession>A0AAV4KFV1</accession>
<dbReference type="PRINTS" id="PR00039">
    <property type="entry name" value="HTHLYSR"/>
</dbReference>
<feature type="domain" description="HTH lysR-type" evidence="6">
    <location>
        <begin position="8"/>
        <end position="65"/>
    </location>
</feature>
<organism evidence="7 8">
    <name type="scientific">Streptomyces cinereoruber</name>
    <dbReference type="NCBI Taxonomy" id="67260"/>
    <lineage>
        <taxon>Bacteria</taxon>
        <taxon>Bacillati</taxon>
        <taxon>Actinomycetota</taxon>
        <taxon>Actinomycetes</taxon>
        <taxon>Kitasatosporales</taxon>
        <taxon>Streptomycetaceae</taxon>
        <taxon>Streptomyces</taxon>
    </lineage>
</organism>
<dbReference type="AlphaFoldDB" id="A0AAV4KFV1"/>
<comment type="caution">
    <text evidence="7">The sequence shown here is derived from an EMBL/GenBank/DDBJ whole genome shotgun (WGS) entry which is preliminary data.</text>
</comment>
<dbReference type="InterPro" id="IPR036390">
    <property type="entry name" value="WH_DNA-bd_sf"/>
</dbReference>
<dbReference type="InterPro" id="IPR005119">
    <property type="entry name" value="LysR_subst-bd"/>
</dbReference>
<dbReference type="GeneID" id="95452438"/>
<dbReference type="PROSITE" id="PS50931">
    <property type="entry name" value="HTH_LYSR"/>
    <property type="match status" value="1"/>
</dbReference>
<proteinExistence type="inferred from homology"/>
<dbReference type="Gene3D" id="1.10.10.10">
    <property type="entry name" value="Winged helix-like DNA-binding domain superfamily/Winged helix DNA-binding domain"/>
    <property type="match status" value="1"/>
</dbReference>
<dbReference type="PANTHER" id="PTHR30419">
    <property type="entry name" value="HTH-TYPE TRANSCRIPTIONAL REGULATOR YBHD"/>
    <property type="match status" value="1"/>
</dbReference>
<feature type="compositionally biased region" description="Basic residues" evidence="5">
    <location>
        <begin position="354"/>
        <end position="363"/>
    </location>
</feature>
<evidence type="ECO:0000256" key="4">
    <source>
        <dbReference type="ARBA" id="ARBA00023163"/>
    </source>
</evidence>
<dbReference type="Gene3D" id="3.40.190.10">
    <property type="entry name" value="Periplasmic binding protein-like II"/>
    <property type="match status" value="2"/>
</dbReference>
<dbReference type="InterPro" id="IPR000847">
    <property type="entry name" value="LysR_HTH_N"/>
</dbReference>
<evidence type="ECO:0000256" key="2">
    <source>
        <dbReference type="ARBA" id="ARBA00023015"/>
    </source>
</evidence>
<evidence type="ECO:0000313" key="8">
    <source>
        <dbReference type="Proteomes" id="UP000642014"/>
    </source>
</evidence>
<dbReference type="PANTHER" id="PTHR30419:SF8">
    <property type="entry name" value="NITROGEN ASSIMILATION TRANSCRIPTIONAL ACTIVATOR-RELATED"/>
    <property type="match status" value="1"/>
</dbReference>